<gene>
    <name evidence="14" type="ORF">DUNSADRAFT_17341</name>
</gene>
<keyword evidence="6" id="KW-0645">Protease</keyword>
<dbReference type="Proteomes" id="UP000815325">
    <property type="component" value="Unassembled WGS sequence"/>
</dbReference>
<evidence type="ECO:0000256" key="11">
    <source>
        <dbReference type="ARBA" id="ARBA00023049"/>
    </source>
</evidence>
<feature type="transmembrane region" description="Helical" evidence="13">
    <location>
        <begin position="101"/>
        <end position="120"/>
    </location>
</feature>
<comment type="subcellular location">
    <subcellularLocation>
        <location evidence="1">Membrane</location>
        <topology evidence="1">Multi-pass membrane protein</topology>
    </subcellularLocation>
    <subcellularLocation>
        <location evidence="2">Plastid</location>
        <location evidence="2">Chloroplast</location>
    </subcellularLocation>
</comment>
<dbReference type="PANTHER" id="PTHR31412">
    <property type="entry name" value="ZINC METALLOPROTEASE EGY1"/>
    <property type="match status" value="1"/>
</dbReference>
<keyword evidence="4" id="KW-0150">Chloroplast</keyword>
<evidence type="ECO:0000256" key="7">
    <source>
        <dbReference type="ARBA" id="ARBA00022692"/>
    </source>
</evidence>
<evidence type="ECO:0000256" key="12">
    <source>
        <dbReference type="ARBA" id="ARBA00023136"/>
    </source>
</evidence>
<comment type="caution">
    <text evidence="14">The sequence shown here is derived from an EMBL/GenBank/DDBJ whole genome shotgun (WGS) entry which is preliminary data.</text>
</comment>
<evidence type="ECO:0000256" key="9">
    <source>
        <dbReference type="ARBA" id="ARBA00022946"/>
    </source>
</evidence>
<reference evidence="14" key="1">
    <citation type="submission" date="2017-08" db="EMBL/GenBank/DDBJ databases">
        <authorList>
            <person name="Polle J.E."/>
            <person name="Barry K."/>
            <person name="Cushman J."/>
            <person name="Schmutz J."/>
            <person name="Tran D."/>
            <person name="Hathwaick L.T."/>
            <person name="Yim W.C."/>
            <person name="Jenkins J."/>
            <person name="Mckie-Krisberg Z.M."/>
            <person name="Prochnik S."/>
            <person name="Lindquist E."/>
            <person name="Dockter R.B."/>
            <person name="Adam C."/>
            <person name="Molina H."/>
            <person name="Bunkerborg J."/>
            <person name="Jin E."/>
            <person name="Buchheim M."/>
            <person name="Magnuson J."/>
        </authorList>
    </citation>
    <scope>NUCLEOTIDE SEQUENCE</scope>
    <source>
        <strain evidence="14">CCAP 19/18</strain>
    </source>
</reference>
<feature type="transmembrane region" description="Helical" evidence="13">
    <location>
        <begin position="140"/>
        <end position="167"/>
    </location>
</feature>
<protein>
    <submittedName>
        <fullName evidence="14">Uncharacterized protein</fullName>
    </submittedName>
</protein>
<comment type="similarity">
    <text evidence="3">Belongs to the peptidase M50B family.</text>
</comment>
<evidence type="ECO:0000256" key="6">
    <source>
        <dbReference type="ARBA" id="ARBA00022670"/>
    </source>
</evidence>
<keyword evidence="5" id="KW-0934">Plastid</keyword>
<keyword evidence="12 13" id="KW-0472">Membrane</keyword>
<evidence type="ECO:0000256" key="2">
    <source>
        <dbReference type="ARBA" id="ARBA00004229"/>
    </source>
</evidence>
<evidence type="ECO:0000256" key="1">
    <source>
        <dbReference type="ARBA" id="ARBA00004141"/>
    </source>
</evidence>
<evidence type="ECO:0000313" key="14">
    <source>
        <dbReference type="EMBL" id="KAF5840238.1"/>
    </source>
</evidence>
<keyword evidence="9" id="KW-0809">Transit peptide</keyword>
<evidence type="ECO:0000256" key="3">
    <source>
        <dbReference type="ARBA" id="ARBA00007931"/>
    </source>
</evidence>
<keyword evidence="15" id="KW-1185">Reference proteome</keyword>
<keyword evidence="10 13" id="KW-1133">Transmembrane helix</keyword>
<evidence type="ECO:0000256" key="10">
    <source>
        <dbReference type="ARBA" id="ARBA00022989"/>
    </source>
</evidence>
<accession>A0ABQ7H059</accession>
<dbReference type="InterPro" id="IPR044838">
    <property type="entry name" value="EGY1-like"/>
</dbReference>
<evidence type="ECO:0000256" key="4">
    <source>
        <dbReference type="ARBA" id="ARBA00022528"/>
    </source>
</evidence>
<organism evidence="14 15">
    <name type="scientific">Dunaliella salina</name>
    <name type="common">Green alga</name>
    <name type="synonym">Protococcus salinus</name>
    <dbReference type="NCBI Taxonomy" id="3046"/>
    <lineage>
        <taxon>Eukaryota</taxon>
        <taxon>Viridiplantae</taxon>
        <taxon>Chlorophyta</taxon>
        <taxon>core chlorophytes</taxon>
        <taxon>Chlorophyceae</taxon>
        <taxon>CS clade</taxon>
        <taxon>Chlamydomonadales</taxon>
        <taxon>Dunaliellaceae</taxon>
        <taxon>Dunaliella</taxon>
    </lineage>
</organism>
<feature type="transmembrane region" description="Helical" evidence="13">
    <location>
        <begin position="42"/>
        <end position="63"/>
    </location>
</feature>
<evidence type="ECO:0000256" key="8">
    <source>
        <dbReference type="ARBA" id="ARBA00022801"/>
    </source>
</evidence>
<evidence type="ECO:0000256" key="5">
    <source>
        <dbReference type="ARBA" id="ARBA00022640"/>
    </source>
</evidence>
<dbReference type="EMBL" id="MU069519">
    <property type="protein sequence ID" value="KAF5840238.1"/>
    <property type="molecule type" value="Genomic_DNA"/>
</dbReference>
<proteinExistence type="inferred from homology"/>
<keyword evidence="11" id="KW-0482">Metalloprotease</keyword>
<keyword evidence="7 13" id="KW-0812">Transmembrane</keyword>
<name>A0ABQ7H059_DUNSA</name>
<keyword evidence="8" id="KW-0378">Hydrolase</keyword>
<evidence type="ECO:0000313" key="15">
    <source>
        <dbReference type="Proteomes" id="UP000815325"/>
    </source>
</evidence>
<evidence type="ECO:0000256" key="13">
    <source>
        <dbReference type="SAM" id="Phobius"/>
    </source>
</evidence>
<sequence>MYLPFIVPAGFGFLGSFGGITRLKGFLPDRDALLKFGTAGPFYGSSVSLGLFFIGMVLSSLGVTDIGIDTPAFTDSLLVAVSAQAFLGDQLLDPLIQVNSLMLAGWAGLVVNALACIPAGETDGGRIATAIWGRRGGTALGIWSVGLLTITSLSSALSFLWLVLVLVTQRGPVLPCRQEITDPRDEAAIQRGLVMLGLPLLVLLPYPAELIRAFQDLANPAFL</sequence>
<dbReference type="PANTHER" id="PTHR31412:SF5">
    <property type="entry name" value="ZINC METALLOPROTEASE EGY2, CHLOROPLASTIC-RELATED"/>
    <property type="match status" value="1"/>
</dbReference>